<dbReference type="EMBL" id="SMLL01000008">
    <property type="protein sequence ID" value="TFY96992.1"/>
    <property type="molecule type" value="Genomic_DNA"/>
</dbReference>
<keyword evidence="7" id="KW-1185">Reference proteome</keyword>
<dbReference type="Pfam" id="PF00781">
    <property type="entry name" value="DAGK_cat"/>
    <property type="match status" value="1"/>
</dbReference>
<keyword evidence="3 6" id="KW-0418">Kinase</keyword>
<dbReference type="Pfam" id="PF19279">
    <property type="entry name" value="YegS_C"/>
    <property type="match status" value="1"/>
</dbReference>
<dbReference type="InterPro" id="IPR017438">
    <property type="entry name" value="ATP-NAD_kinase_N"/>
</dbReference>
<evidence type="ECO:0000313" key="6">
    <source>
        <dbReference type="EMBL" id="TFY96992.1"/>
    </source>
</evidence>
<gene>
    <name evidence="6" type="ORF">EZ242_19170</name>
</gene>
<dbReference type="InterPro" id="IPR016064">
    <property type="entry name" value="NAD/diacylglycerol_kinase_sf"/>
</dbReference>
<comment type="caution">
    <text evidence="6">The sequence shown here is derived from an EMBL/GenBank/DDBJ whole genome shotgun (WGS) entry which is preliminary data.</text>
</comment>
<dbReference type="Gene3D" id="2.60.200.40">
    <property type="match status" value="1"/>
</dbReference>
<dbReference type="OrthoDB" id="142078at2"/>
<dbReference type="Proteomes" id="UP000297564">
    <property type="component" value="Unassembled WGS sequence"/>
</dbReference>
<dbReference type="GO" id="GO:0005524">
    <property type="term" value="F:ATP binding"/>
    <property type="evidence" value="ECO:0007669"/>
    <property type="project" value="UniProtKB-KW"/>
</dbReference>
<accession>A0A4Z0BCP2</accession>
<dbReference type="AlphaFoldDB" id="A0A4Z0BCP2"/>
<proteinExistence type="predicted"/>
<evidence type="ECO:0000313" key="7">
    <source>
        <dbReference type="Proteomes" id="UP000297564"/>
    </source>
</evidence>
<sequence>MRTRRVPRFLVLLNPASGGGREVAQHKREILERVFREAGQDHEFVPLDSPAELAHVARLAAERAHREDAVLVAVGGDGTLTTAAQAAHHAGCVLGAVPQGTFNYFGREQGLSQDAEQAARALLRATPRPVQVGTINGRLFLVNASLGLYPQLLDDREAFVDRFGRHRWVALLSALSTLFKWRHQLSVQIEVDGRERRLRTPTLFICNNRVQLARLGLAPEVLEQVGRTHMVAMVLKPIGTVAMFGLLLRGAFGRLGEAEQVESFTFDRLTVSVRSARRVKVAADGEIGMMTQPITFEVCPTPLMLMMPSDEDRVEAE</sequence>
<evidence type="ECO:0000256" key="1">
    <source>
        <dbReference type="ARBA" id="ARBA00022679"/>
    </source>
</evidence>
<reference evidence="6 7" key="1">
    <citation type="submission" date="2019-03" db="EMBL/GenBank/DDBJ databases">
        <title>Ramlibacter rhizophilus CCTCC AB2015357, whole genome shotgun sequence.</title>
        <authorList>
            <person name="Zhang X."/>
            <person name="Feng G."/>
            <person name="Zhu H."/>
        </authorList>
    </citation>
    <scope>NUCLEOTIDE SEQUENCE [LARGE SCALE GENOMIC DNA]</scope>
    <source>
        <strain evidence="6 7">CCTCC AB2015357</strain>
    </source>
</reference>
<keyword evidence="1" id="KW-0808">Transferase</keyword>
<dbReference type="PANTHER" id="PTHR12358:SF54">
    <property type="entry name" value="SPHINGOSINE KINASE RELATED PROTEIN"/>
    <property type="match status" value="1"/>
</dbReference>
<dbReference type="InterPro" id="IPR045540">
    <property type="entry name" value="YegS/DAGK_C"/>
</dbReference>
<dbReference type="Gene3D" id="3.40.50.10330">
    <property type="entry name" value="Probable inorganic polyphosphate/atp-NAD kinase, domain 1"/>
    <property type="match status" value="1"/>
</dbReference>
<evidence type="ECO:0000256" key="2">
    <source>
        <dbReference type="ARBA" id="ARBA00022741"/>
    </source>
</evidence>
<name>A0A4Z0BCP2_9BURK</name>
<feature type="domain" description="DAGKc" evidence="5">
    <location>
        <begin position="4"/>
        <end position="139"/>
    </location>
</feature>
<protein>
    <submittedName>
        <fullName evidence="6">Diacylglycerol kinase</fullName>
    </submittedName>
</protein>
<keyword evidence="4" id="KW-0067">ATP-binding</keyword>
<dbReference type="PANTHER" id="PTHR12358">
    <property type="entry name" value="SPHINGOSINE KINASE"/>
    <property type="match status" value="1"/>
</dbReference>
<dbReference type="SUPFAM" id="SSF111331">
    <property type="entry name" value="NAD kinase/diacylglycerol kinase-like"/>
    <property type="match status" value="1"/>
</dbReference>
<dbReference type="GO" id="GO:0016301">
    <property type="term" value="F:kinase activity"/>
    <property type="evidence" value="ECO:0007669"/>
    <property type="project" value="UniProtKB-KW"/>
</dbReference>
<keyword evidence="2" id="KW-0547">Nucleotide-binding</keyword>
<organism evidence="6 7">
    <name type="scientific">Ramlibacter rhizophilus</name>
    <dbReference type="NCBI Taxonomy" id="1781167"/>
    <lineage>
        <taxon>Bacteria</taxon>
        <taxon>Pseudomonadati</taxon>
        <taxon>Pseudomonadota</taxon>
        <taxon>Betaproteobacteria</taxon>
        <taxon>Burkholderiales</taxon>
        <taxon>Comamonadaceae</taxon>
        <taxon>Ramlibacter</taxon>
    </lineage>
</organism>
<dbReference type="InterPro" id="IPR050187">
    <property type="entry name" value="Lipid_Phosphate_FormReg"/>
</dbReference>
<dbReference type="PROSITE" id="PS50146">
    <property type="entry name" value="DAGK"/>
    <property type="match status" value="1"/>
</dbReference>
<evidence type="ECO:0000256" key="3">
    <source>
        <dbReference type="ARBA" id="ARBA00022777"/>
    </source>
</evidence>
<dbReference type="InterPro" id="IPR001206">
    <property type="entry name" value="Diacylglycerol_kinase_cat_dom"/>
</dbReference>
<evidence type="ECO:0000259" key="5">
    <source>
        <dbReference type="PROSITE" id="PS50146"/>
    </source>
</evidence>
<evidence type="ECO:0000256" key="4">
    <source>
        <dbReference type="ARBA" id="ARBA00022840"/>
    </source>
</evidence>